<sequence>MMMTATWCEPHPEDLRPTPRDGRRWCGPLEPVLRRLWSPEGGPPGAGLVAAVDDLATLEYGPAVRLAAGLAMVWIGGGGIGYVVKDPDGVTGRSLSFTRRAAPDPQAPSAARTLAAHALCDLDGLAGTLEWRALARRCLPSFRERPAPGPRDWWAESFALRTPERIGVHLGGDLTMAGTVAAYHHRIVTSYPCPPYLP</sequence>
<gene>
    <name evidence="1" type="ORF">ACIBG2_03815</name>
</gene>
<evidence type="ECO:0000313" key="1">
    <source>
        <dbReference type="EMBL" id="MFI6496484.1"/>
    </source>
</evidence>
<dbReference type="RefSeq" id="WP_397078645.1">
    <property type="nucleotide sequence ID" value="NZ_JBITGY010000001.1"/>
</dbReference>
<name>A0ABW7YM99_9ACTN</name>
<proteinExistence type="predicted"/>
<organism evidence="1 2">
    <name type="scientific">Nonomuraea typhae</name>
    <dbReference type="NCBI Taxonomy" id="2603600"/>
    <lineage>
        <taxon>Bacteria</taxon>
        <taxon>Bacillati</taxon>
        <taxon>Actinomycetota</taxon>
        <taxon>Actinomycetes</taxon>
        <taxon>Streptosporangiales</taxon>
        <taxon>Streptosporangiaceae</taxon>
        <taxon>Nonomuraea</taxon>
    </lineage>
</organism>
<keyword evidence="2" id="KW-1185">Reference proteome</keyword>
<dbReference type="Proteomes" id="UP001612741">
    <property type="component" value="Unassembled WGS sequence"/>
</dbReference>
<reference evidence="1 2" key="1">
    <citation type="submission" date="2024-10" db="EMBL/GenBank/DDBJ databases">
        <title>The Natural Products Discovery Center: Release of the First 8490 Sequenced Strains for Exploring Actinobacteria Biosynthetic Diversity.</title>
        <authorList>
            <person name="Kalkreuter E."/>
            <person name="Kautsar S.A."/>
            <person name="Yang D."/>
            <person name="Bader C.D."/>
            <person name="Teijaro C.N."/>
            <person name="Fluegel L."/>
            <person name="Davis C.M."/>
            <person name="Simpson J.R."/>
            <person name="Lauterbach L."/>
            <person name="Steele A.D."/>
            <person name="Gui C."/>
            <person name="Meng S."/>
            <person name="Li G."/>
            <person name="Viehrig K."/>
            <person name="Ye F."/>
            <person name="Su P."/>
            <person name="Kiefer A.F."/>
            <person name="Nichols A."/>
            <person name="Cepeda A.J."/>
            <person name="Yan W."/>
            <person name="Fan B."/>
            <person name="Jiang Y."/>
            <person name="Adhikari A."/>
            <person name="Zheng C.-J."/>
            <person name="Schuster L."/>
            <person name="Cowan T.M."/>
            <person name="Smanski M.J."/>
            <person name="Chevrette M.G."/>
            <person name="De Carvalho L.P.S."/>
            <person name="Shen B."/>
        </authorList>
    </citation>
    <scope>NUCLEOTIDE SEQUENCE [LARGE SCALE GENOMIC DNA]</scope>
    <source>
        <strain evidence="1 2">NPDC050545</strain>
    </source>
</reference>
<protein>
    <submittedName>
        <fullName evidence="1">Uncharacterized protein</fullName>
    </submittedName>
</protein>
<accession>A0ABW7YM99</accession>
<evidence type="ECO:0000313" key="2">
    <source>
        <dbReference type="Proteomes" id="UP001612741"/>
    </source>
</evidence>
<comment type="caution">
    <text evidence="1">The sequence shown here is derived from an EMBL/GenBank/DDBJ whole genome shotgun (WGS) entry which is preliminary data.</text>
</comment>
<dbReference type="EMBL" id="JBITGY010000001">
    <property type="protein sequence ID" value="MFI6496484.1"/>
    <property type="molecule type" value="Genomic_DNA"/>
</dbReference>